<dbReference type="InterPro" id="IPR007484">
    <property type="entry name" value="Peptidase_M28"/>
</dbReference>
<feature type="domain" description="Peptidase M28" evidence="7">
    <location>
        <begin position="319"/>
        <end position="531"/>
    </location>
</feature>
<dbReference type="Proteomes" id="UP000626370">
    <property type="component" value="Unassembled WGS sequence"/>
</dbReference>
<proteinExistence type="predicted"/>
<dbReference type="Gene3D" id="3.50.30.30">
    <property type="match status" value="1"/>
</dbReference>
<dbReference type="PROSITE" id="PS51257">
    <property type="entry name" value="PROKAR_LIPOPROTEIN"/>
    <property type="match status" value="1"/>
</dbReference>
<dbReference type="InterPro" id="IPR046450">
    <property type="entry name" value="PA_dom_sf"/>
</dbReference>
<name>A0ABQ3III5_9GAMM</name>
<keyword evidence="1" id="KW-0031">Aminopeptidase</keyword>
<evidence type="ECO:0000256" key="1">
    <source>
        <dbReference type="ARBA" id="ARBA00022438"/>
    </source>
</evidence>
<evidence type="ECO:0000256" key="6">
    <source>
        <dbReference type="ARBA" id="ARBA00022833"/>
    </source>
</evidence>
<comment type="caution">
    <text evidence="8">The sequence shown here is derived from an EMBL/GenBank/DDBJ whole genome shotgun (WGS) entry which is preliminary data.</text>
</comment>
<gene>
    <name evidence="8" type="ORF">GCM10011501_07800</name>
</gene>
<dbReference type="CDD" id="cd04821">
    <property type="entry name" value="PA_M28_1_2"/>
    <property type="match status" value="1"/>
</dbReference>
<dbReference type="EMBL" id="BNAH01000002">
    <property type="protein sequence ID" value="GHE81878.1"/>
    <property type="molecule type" value="Genomic_DNA"/>
</dbReference>
<keyword evidence="3" id="KW-0479">Metal-binding</keyword>
<dbReference type="PANTHER" id="PTHR12147">
    <property type="entry name" value="METALLOPEPTIDASE M28 FAMILY MEMBER"/>
    <property type="match status" value="1"/>
</dbReference>
<evidence type="ECO:0000256" key="3">
    <source>
        <dbReference type="ARBA" id="ARBA00022723"/>
    </source>
</evidence>
<dbReference type="PANTHER" id="PTHR12147:SF56">
    <property type="entry name" value="AMINOPEPTIDASE YDR415C-RELATED"/>
    <property type="match status" value="1"/>
</dbReference>
<dbReference type="Pfam" id="PF04389">
    <property type="entry name" value="Peptidase_M28"/>
    <property type="match status" value="1"/>
</dbReference>
<evidence type="ECO:0000256" key="5">
    <source>
        <dbReference type="ARBA" id="ARBA00022801"/>
    </source>
</evidence>
<accession>A0ABQ3III5</accession>
<dbReference type="SUPFAM" id="SSF52025">
    <property type="entry name" value="PA domain"/>
    <property type="match status" value="1"/>
</dbReference>
<evidence type="ECO:0000256" key="2">
    <source>
        <dbReference type="ARBA" id="ARBA00022670"/>
    </source>
</evidence>
<evidence type="ECO:0000313" key="8">
    <source>
        <dbReference type="EMBL" id="GHE81878.1"/>
    </source>
</evidence>
<dbReference type="Gene3D" id="3.40.630.10">
    <property type="entry name" value="Zn peptidases"/>
    <property type="match status" value="2"/>
</dbReference>
<keyword evidence="4" id="KW-0732">Signal</keyword>
<keyword evidence="6" id="KW-0862">Zinc</keyword>
<evidence type="ECO:0000256" key="4">
    <source>
        <dbReference type="ARBA" id="ARBA00022729"/>
    </source>
</evidence>
<evidence type="ECO:0000259" key="7">
    <source>
        <dbReference type="Pfam" id="PF04389"/>
    </source>
</evidence>
<keyword evidence="9" id="KW-1185">Reference proteome</keyword>
<evidence type="ECO:0000313" key="9">
    <source>
        <dbReference type="Proteomes" id="UP000626370"/>
    </source>
</evidence>
<dbReference type="InterPro" id="IPR045175">
    <property type="entry name" value="M28_fam"/>
</dbReference>
<dbReference type="SUPFAM" id="SSF53187">
    <property type="entry name" value="Zn-dependent exopeptidases"/>
    <property type="match status" value="1"/>
</dbReference>
<dbReference type="CDD" id="cd05660">
    <property type="entry name" value="M28_like_PA"/>
    <property type="match status" value="1"/>
</dbReference>
<organism evidence="8 9">
    <name type="scientific">Thalassotalea profundi</name>
    <dbReference type="NCBI Taxonomy" id="2036687"/>
    <lineage>
        <taxon>Bacteria</taxon>
        <taxon>Pseudomonadati</taxon>
        <taxon>Pseudomonadota</taxon>
        <taxon>Gammaproteobacteria</taxon>
        <taxon>Alteromonadales</taxon>
        <taxon>Colwelliaceae</taxon>
        <taxon>Thalassotalea</taxon>
    </lineage>
</organism>
<sequence length="567" mass="62368">MKKSILPLIPLALLFGCNESVKQETQTTDMTVVESKKQISDSLKKATGAINEATYTANIKTLASDEFGGRAPGTEGEELTVNYLASAFKTIGLAPANGDSYFQSVPLTSVEVTNKPTLTFTDNNGETTTLNYTSDQVMWTRQQVEASSITDNEMIFVGYGINAPERNWNDYQDIDVKGKTVVMLINDPGYATQNEALFNGNAMTYYGRWDYKFDEASKQGASGAIIIHDTQPAAYGWSTVSASWTGPQFDMVREDKGENLASMEAWITIDQAKTLFAKSGLDLDEMYSKAQTQGFKAVPLKSTATASIKAKTNNINSRNVAAIIKGTESPEDVFIYMAHWDHIGTDPTAEGDQIYNGALDNATGTAGLIELAKAYAKLEEKPKRSVMFLAVTAEEQGLLGSAYYAANPLMPLANTIGGLNMDGLNNYGRTKDVLVIGKGMSELEPYLAKHAKAQGRYLAEDPAAEKGYFYRSDHFELAKFGVPMLYPNAGYDHIEKGMALGHEKAKEYITNHYHGPSDEYNDSWIMDGAIEDLQLYFLTGLDIVNSKEWPNWYQGTEFKAARDASRK</sequence>
<keyword evidence="5" id="KW-0378">Hydrolase</keyword>
<reference evidence="9" key="1">
    <citation type="journal article" date="2019" name="Int. J. Syst. Evol. Microbiol.">
        <title>The Global Catalogue of Microorganisms (GCM) 10K type strain sequencing project: providing services to taxonomists for standard genome sequencing and annotation.</title>
        <authorList>
            <consortium name="The Broad Institute Genomics Platform"/>
            <consortium name="The Broad Institute Genome Sequencing Center for Infectious Disease"/>
            <person name="Wu L."/>
            <person name="Ma J."/>
        </authorList>
    </citation>
    <scope>NUCLEOTIDE SEQUENCE [LARGE SCALE GENOMIC DNA]</scope>
    <source>
        <strain evidence="9">CGMCC 1.15922</strain>
    </source>
</reference>
<protein>
    <recommendedName>
        <fullName evidence="7">Peptidase M28 domain-containing protein</fullName>
    </recommendedName>
</protein>
<dbReference type="RefSeq" id="WP_229817010.1">
    <property type="nucleotide sequence ID" value="NZ_BNAH01000002.1"/>
</dbReference>
<keyword evidence="2" id="KW-0645">Protease</keyword>